<dbReference type="EMBL" id="CAEZXM010000034">
    <property type="protein sequence ID" value="CAB4682303.1"/>
    <property type="molecule type" value="Genomic_DNA"/>
</dbReference>
<accession>A0A6J6NCM7</accession>
<protein>
    <submittedName>
        <fullName evidence="1">Unannotated protein</fullName>
    </submittedName>
</protein>
<dbReference type="InterPro" id="IPR021259">
    <property type="entry name" value="DUF2817"/>
</dbReference>
<dbReference type="Gene3D" id="3.40.630.10">
    <property type="entry name" value="Zn peptidases"/>
    <property type="match status" value="1"/>
</dbReference>
<dbReference type="SUPFAM" id="SSF53187">
    <property type="entry name" value="Zn-dependent exopeptidases"/>
    <property type="match status" value="1"/>
</dbReference>
<sequence length="391" mass="41503">MSRHASGSCLSAAGSSTLPALATSHNDAMTQIAALSETYTQARQAFLDAAGSAGARFEHHVHSLTGPTGEELAIDVAEFGAADATNVVVVLSATHGVEGYCGSALQRHWLEHHLSELPDSVGLIMVHALNPYGFAWVRRVNEDNVDLNRNFIDWSLAPPPNTDYDRIAALVVPSDWSEATQAASLTALLELANEIGLDRMQGVVSGGQYSNPTGVFYGGTKPVWSHQWLRAWAASRLANVEQLTIIDLHTGLGASGHGELIGSEPTGSEMHRRAEQIWGDVRSMLDGDSVSAALSGDWLAIVNELAPHAACAAVALEFGTVDPITVLQALRADAVLHAYGNPTGPDAGAVRAQVRAAFADDRPEWIADVWSRFSDVLTKALAHAGGVRSRQ</sequence>
<dbReference type="CDD" id="cd06233">
    <property type="entry name" value="M14-like"/>
    <property type="match status" value="1"/>
</dbReference>
<dbReference type="AlphaFoldDB" id="A0A6J6NCM7"/>
<evidence type="ECO:0000313" key="1">
    <source>
        <dbReference type="EMBL" id="CAB4682303.1"/>
    </source>
</evidence>
<proteinExistence type="predicted"/>
<gene>
    <name evidence="1" type="ORF">UFOPK2366_00293</name>
</gene>
<organism evidence="1">
    <name type="scientific">freshwater metagenome</name>
    <dbReference type="NCBI Taxonomy" id="449393"/>
    <lineage>
        <taxon>unclassified sequences</taxon>
        <taxon>metagenomes</taxon>
        <taxon>ecological metagenomes</taxon>
    </lineage>
</organism>
<dbReference type="Pfam" id="PF10994">
    <property type="entry name" value="DUF2817"/>
    <property type="match status" value="1"/>
</dbReference>
<reference evidence="1" key="1">
    <citation type="submission" date="2020-05" db="EMBL/GenBank/DDBJ databases">
        <authorList>
            <person name="Chiriac C."/>
            <person name="Salcher M."/>
            <person name="Ghai R."/>
            <person name="Kavagutti S V."/>
        </authorList>
    </citation>
    <scope>NUCLEOTIDE SEQUENCE</scope>
</reference>
<name>A0A6J6NCM7_9ZZZZ</name>